<evidence type="ECO:0000256" key="2">
    <source>
        <dbReference type="ARBA" id="ARBA00004370"/>
    </source>
</evidence>
<evidence type="ECO:0000256" key="1">
    <source>
        <dbReference type="ARBA" id="ARBA00000085"/>
    </source>
</evidence>
<dbReference type="EMBL" id="CAADAT010000023">
    <property type="protein sequence ID" value="VFD55652.1"/>
    <property type="molecule type" value="Genomic_DNA"/>
</dbReference>
<dbReference type="InterPro" id="IPR003594">
    <property type="entry name" value="HATPase_dom"/>
</dbReference>
<dbReference type="GO" id="GO:0004721">
    <property type="term" value="F:phosphoprotein phosphatase activity"/>
    <property type="evidence" value="ECO:0007669"/>
    <property type="project" value="TreeGrafter"/>
</dbReference>
<dbReference type="Gene3D" id="3.30.565.10">
    <property type="entry name" value="Histidine kinase-like ATPase, C-terminal domain"/>
    <property type="match status" value="1"/>
</dbReference>
<dbReference type="SMART" id="SM00387">
    <property type="entry name" value="HATPase_c"/>
    <property type="match status" value="1"/>
</dbReference>
<dbReference type="PROSITE" id="PS50109">
    <property type="entry name" value="HIS_KIN"/>
    <property type="match status" value="1"/>
</dbReference>
<evidence type="ECO:0000256" key="5">
    <source>
        <dbReference type="ARBA" id="ARBA00022679"/>
    </source>
</evidence>
<feature type="transmembrane region" description="Helical" evidence="8">
    <location>
        <begin position="12"/>
        <end position="31"/>
    </location>
</feature>
<dbReference type="PANTHER" id="PTHR45453">
    <property type="entry name" value="PHOSPHATE REGULON SENSOR PROTEIN PHOR"/>
    <property type="match status" value="1"/>
</dbReference>
<dbReference type="SUPFAM" id="SSF55874">
    <property type="entry name" value="ATPase domain of HSP90 chaperone/DNA topoisomerase II/histidine kinase"/>
    <property type="match status" value="1"/>
</dbReference>
<sequence length="348" mass="40312">MQGLKDKKTIALILYSVIVFIIFTVGLKYIINISDIDKNLISRDTTLSKSEIPLNNSYVLDKGLMTNYNLILKNNFNVVIILFFAFIVTSNFILLLILNRLDFKERIEILNNINNIEDENEILSIDPIMSRVYKDLKNKFDSHIEDYKRLNSYLSHEQKNAISILRTSLELDGNKELLNVLDKVSNSVEDVLAISYIKNNEDMYEVDIALICAQVCDNYSKVYSNLKFDFDEDENMSIFGREKWIYRGVSNLLDNAIKYGEGKEIYINVKNQKGSVIVSVKDNGIGMNQHHIDKIFYDRYRINELNKDGYGIGLSLVKHVCNLCNGFIWVESEENKGSTFYLVFKEYK</sequence>
<feature type="domain" description="Histidine kinase" evidence="9">
    <location>
        <begin position="153"/>
        <end position="348"/>
    </location>
</feature>
<name>A0AAX3H3J7_CLODI</name>
<evidence type="ECO:0000313" key="10">
    <source>
        <dbReference type="EMBL" id="VFD55652.1"/>
    </source>
</evidence>
<evidence type="ECO:0000256" key="7">
    <source>
        <dbReference type="ARBA" id="ARBA00023012"/>
    </source>
</evidence>
<comment type="subcellular location">
    <subcellularLocation>
        <location evidence="2">Membrane</location>
    </subcellularLocation>
</comment>
<keyword evidence="8" id="KW-0472">Membrane</keyword>
<organism evidence="10 11">
    <name type="scientific">Clostridioides difficile</name>
    <name type="common">Peptoclostridium difficile</name>
    <dbReference type="NCBI Taxonomy" id="1496"/>
    <lineage>
        <taxon>Bacteria</taxon>
        <taxon>Bacillati</taxon>
        <taxon>Bacillota</taxon>
        <taxon>Clostridia</taxon>
        <taxon>Peptostreptococcales</taxon>
        <taxon>Peptostreptococcaceae</taxon>
        <taxon>Clostridioides</taxon>
    </lineage>
</organism>
<comment type="catalytic activity">
    <reaction evidence="1">
        <text>ATP + protein L-histidine = ADP + protein N-phospho-L-histidine.</text>
        <dbReference type="EC" id="2.7.13.3"/>
    </reaction>
</comment>
<keyword evidence="5 10" id="KW-0808">Transferase</keyword>
<dbReference type="PANTHER" id="PTHR45453:SF1">
    <property type="entry name" value="PHOSPHATE REGULON SENSOR PROTEIN PHOR"/>
    <property type="match status" value="1"/>
</dbReference>
<evidence type="ECO:0000313" key="11">
    <source>
        <dbReference type="Proteomes" id="UP000346772"/>
    </source>
</evidence>
<dbReference type="PRINTS" id="PR00344">
    <property type="entry name" value="BCTRLSENSOR"/>
</dbReference>
<keyword evidence="7" id="KW-0902">Two-component regulatory system</keyword>
<gene>
    <name evidence="10" type="primary">prrB</name>
    <name evidence="10" type="ORF">SAMEA1710456_03188</name>
</gene>
<comment type="caution">
    <text evidence="10">The sequence shown here is derived from an EMBL/GenBank/DDBJ whole genome shotgun (WGS) entry which is preliminary data.</text>
</comment>
<dbReference type="AlphaFoldDB" id="A0AAX3H3J7"/>
<dbReference type="EC" id="2.7.13.3" evidence="3"/>
<dbReference type="Proteomes" id="UP000346772">
    <property type="component" value="Unassembled WGS sequence"/>
</dbReference>
<dbReference type="InterPro" id="IPR036890">
    <property type="entry name" value="HATPase_C_sf"/>
</dbReference>
<evidence type="ECO:0000256" key="8">
    <source>
        <dbReference type="SAM" id="Phobius"/>
    </source>
</evidence>
<accession>A0AAX3H3J7</accession>
<dbReference type="GO" id="GO:0016036">
    <property type="term" value="P:cellular response to phosphate starvation"/>
    <property type="evidence" value="ECO:0007669"/>
    <property type="project" value="TreeGrafter"/>
</dbReference>
<evidence type="ECO:0000256" key="3">
    <source>
        <dbReference type="ARBA" id="ARBA00012438"/>
    </source>
</evidence>
<dbReference type="InterPro" id="IPR004358">
    <property type="entry name" value="Sig_transdc_His_kin-like_C"/>
</dbReference>
<keyword evidence="8" id="KW-1133">Transmembrane helix</keyword>
<evidence type="ECO:0000256" key="4">
    <source>
        <dbReference type="ARBA" id="ARBA00022553"/>
    </source>
</evidence>
<dbReference type="InterPro" id="IPR050351">
    <property type="entry name" value="BphY/WalK/GraS-like"/>
</dbReference>
<dbReference type="Pfam" id="PF02518">
    <property type="entry name" value="HATPase_c"/>
    <property type="match status" value="1"/>
</dbReference>
<reference evidence="10 11" key="1">
    <citation type="submission" date="2019-02" db="EMBL/GenBank/DDBJ databases">
        <authorList>
            <consortium name="Pathogen Informatics"/>
        </authorList>
    </citation>
    <scope>NUCLEOTIDE SEQUENCE [LARGE SCALE GENOMIC DNA]</scope>
    <source>
        <strain evidence="10 11">078GUE027</strain>
    </source>
</reference>
<keyword evidence="8" id="KW-0812">Transmembrane</keyword>
<keyword evidence="4" id="KW-0597">Phosphoprotein</keyword>
<dbReference type="GO" id="GO:0005886">
    <property type="term" value="C:plasma membrane"/>
    <property type="evidence" value="ECO:0007669"/>
    <property type="project" value="TreeGrafter"/>
</dbReference>
<evidence type="ECO:0000259" key="9">
    <source>
        <dbReference type="PROSITE" id="PS50109"/>
    </source>
</evidence>
<feature type="transmembrane region" description="Helical" evidence="8">
    <location>
        <begin position="76"/>
        <end position="98"/>
    </location>
</feature>
<evidence type="ECO:0000256" key="6">
    <source>
        <dbReference type="ARBA" id="ARBA00022777"/>
    </source>
</evidence>
<keyword evidence="6 10" id="KW-0418">Kinase</keyword>
<dbReference type="GO" id="GO:0000155">
    <property type="term" value="F:phosphorelay sensor kinase activity"/>
    <property type="evidence" value="ECO:0007669"/>
    <property type="project" value="TreeGrafter"/>
</dbReference>
<dbReference type="InterPro" id="IPR005467">
    <property type="entry name" value="His_kinase_dom"/>
</dbReference>
<dbReference type="RefSeq" id="WP_003422563.1">
    <property type="nucleotide sequence ID" value="NZ_BEHB01000024.1"/>
</dbReference>
<protein>
    <recommendedName>
        <fullName evidence="3">histidine kinase</fullName>
        <ecNumber evidence="3">2.7.13.3</ecNumber>
    </recommendedName>
</protein>
<proteinExistence type="predicted"/>